<dbReference type="AlphaFoldDB" id="A0AAU7S501"/>
<evidence type="ECO:0000313" key="1">
    <source>
        <dbReference type="EMBL" id="XBT97467.1"/>
    </source>
</evidence>
<protein>
    <submittedName>
        <fullName evidence="1">Uncharacterized protein</fullName>
    </submittedName>
</protein>
<geneLocation type="plasmid" evidence="1">
    <name>unnamed2</name>
</geneLocation>
<gene>
    <name evidence="1" type="ORF">ABM479_29840</name>
</gene>
<dbReference type="EMBL" id="CP157962">
    <property type="protein sequence ID" value="XBT97467.1"/>
    <property type="molecule type" value="Genomic_DNA"/>
</dbReference>
<organism evidence="1">
    <name type="scientific">Rhizobium sp. ZPR3</name>
    <dbReference type="NCBI Taxonomy" id="3158967"/>
    <lineage>
        <taxon>Bacteria</taxon>
        <taxon>Pseudomonadati</taxon>
        <taxon>Pseudomonadota</taxon>
        <taxon>Alphaproteobacteria</taxon>
        <taxon>Hyphomicrobiales</taxon>
        <taxon>Rhizobiaceae</taxon>
        <taxon>Rhizobium/Agrobacterium group</taxon>
        <taxon>Rhizobium</taxon>
    </lineage>
</organism>
<name>A0AAU7S501_9HYPH</name>
<keyword evidence="1" id="KW-0614">Plasmid</keyword>
<reference evidence="1" key="1">
    <citation type="submission" date="2024-06" db="EMBL/GenBank/DDBJ databases">
        <authorList>
            <person name="Li T."/>
            <person name="Gao R."/>
        </authorList>
    </citation>
    <scope>NUCLEOTIDE SEQUENCE</scope>
    <source>
        <strain evidence="1">ZPR3</strain>
        <plasmid evidence="1">unnamed2</plasmid>
    </source>
</reference>
<proteinExistence type="predicted"/>
<dbReference type="RefSeq" id="WP_349962580.1">
    <property type="nucleotide sequence ID" value="NZ_CP157962.1"/>
</dbReference>
<sequence>MAVSLAGPNATIVTAVAEDCIWVATIVSPRIDNIMNVVQSSLSDDKQDEIRLILFVALYCEAATAPVVPADDNDLRSNHFVDSR</sequence>
<accession>A0AAU7S501</accession>